<dbReference type="InterPro" id="IPR003439">
    <property type="entry name" value="ABC_transporter-like_ATP-bd"/>
</dbReference>
<evidence type="ECO:0000256" key="1">
    <source>
        <dbReference type="ARBA" id="ARBA00004651"/>
    </source>
</evidence>
<dbReference type="Gene3D" id="3.40.50.300">
    <property type="entry name" value="P-loop containing nucleotide triphosphate hydrolases"/>
    <property type="match status" value="1"/>
</dbReference>
<feature type="transmembrane region" description="Helical" evidence="8">
    <location>
        <begin position="27"/>
        <end position="46"/>
    </location>
</feature>
<dbReference type="SUPFAM" id="SSF52540">
    <property type="entry name" value="P-loop containing nucleoside triphosphate hydrolases"/>
    <property type="match status" value="1"/>
</dbReference>
<evidence type="ECO:0000313" key="12">
    <source>
        <dbReference type="Proteomes" id="UP000886833"/>
    </source>
</evidence>
<evidence type="ECO:0000313" key="11">
    <source>
        <dbReference type="EMBL" id="HIT37234.1"/>
    </source>
</evidence>
<feature type="domain" description="ABC transmembrane type-1" evidence="10">
    <location>
        <begin position="30"/>
        <end position="290"/>
    </location>
</feature>
<dbReference type="SMART" id="SM00382">
    <property type="entry name" value="AAA"/>
    <property type="match status" value="1"/>
</dbReference>
<dbReference type="Pfam" id="PF00005">
    <property type="entry name" value="ABC_tran"/>
    <property type="match status" value="1"/>
</dbReference>
<keyword evidence="2" id="KW-0813">Transport</keyword>
<comment type="subcellular location">
    <subcellularLocation>
        <location evidence="1">Cell membrane</location>
        <topology evidence="1">Multi-pass membrane protein</topology>
    </subcellularLocation>
</comment>
<comment type="caution">
    <text evidence="11">The sequence shown here is derived from an EMBL/GenBank/DDBJ whole genome shotgun (WGS) entry which is preliminary data.</text>
</comment>
<dbReference type="InterPro" id="IPR011527">
    <property type="entry name" value="ABC1_TM_dom"/>
</dbReference>
<evidence type="ECO:0000259" key="9">
    <source>
        <dbReference type="PROSITE" id="PS50893"/>
    </source>
</evidence>
<evidence type="ECO:0000256" key="5">
    <source>
        <dbReference type="ARBA" id="ARBA00022840"/>
    </source>
</evidence>
<accession>A0A9D1GBP6</accession>
<feature type="transmembrane region" description="Helical" evidence="8">
    <location>
        <begin position="66"/>
        <end position="86"/>
    </location>
</feature>
<dbReference type="EMBL" id="DVKQ01000024">
    <property type="protein sequence ID" value="HIT37234.1"/>
    <property type="molecule type" value="Genomic_DNA"/>
</dbReference>
<organism evidence="11 12">
    <name type="scientific">Candidatus Onthousia faecipullorum</name>
    <dbReference type="NCBI Taxonomy" id="2840887"/>
    <lineage>
        <taxon>Bacteria</taxon>
        <taxon>Bacillati</taxon>
        <taxon>Bacillota</taxon>
        <taxon>Bacilli</taxon>
        <taxon>Candidatus Onthousia</taxon>
    </lineage>
</organism>
<dbReference type="InterPro" id="IPR027417">
    <property type="entry name" value="P-loop_NTPase"/>
</dbReference>
<keyword evidence="4" id="KW-0547">Nucleotide-binding</keyword>
<keyword evidence="5 11" id="KW-0067">ATP-binding</keyword>
<evidence type="ECO:0000256" key="6">
    <source>
        <dbReference type="ARBA" id="ARBA00022989"/>
    </source>
</evidence>
<dbReference type="InterPro" id="IPR039421">
    <property type="entry name" value="Type_1_exporter"/>
</dbReference>
<dbReference type="GO" id="GO:0016887">
    <property type="term" value="F:ATP hydrolysis activity"/>
    <property type="evidence" value="ECO:0007669"/>
    <property type="project" value="InterPro"/>
</dbReference>
<dbReference type="InterPro" id="IPR036640">
    <property type="entry name" value="ABC1_TM_sf"/>
</dbReference>
<gene>
    <name evidence="11" type="ORF">IAB59_01985</name>
</gene>
<evidence type="ECO:0000256" key="7">
    <source>
        <dbReference type="ARBA" id="ARBA00023136"/>
    </source>
</evidence>
<dbReference type="PANTHER" id="PTHR43394">
    <property type="entry name" value="ATP-DEPENDENT PERMEASE MDL1, MITOCHONDRIAL"/>
    <property type="match status" value="1"/>
</dbReference>
<dbReference type="InterPro" id="IPR017871">
    <property type="entry name" value="ABC_transporter-like_CS"/>
</dbReference>
<evidence type="ECO:0000256" key="2">
    <source>
        <dbReference type="ARBA" id="ARBA00022448"/>
    </source>
</evidence>
<dbReference type="GO" id="GO:0005524">
    <property type="term" value="F:ATP binding"/>
    <property type="evidence" value="ECO:0007669"/>
    <property type="project" value="UniProtKB-KW"/>
</dbReference>
<proteinExistence type="predicted"/>
<evidence type="ECO:0000256" key="4">
    <source>
        <dbReference type="ARBA" id="ARBA00022741"/>
    </source>
</evidence>
<dbReference type="GO" id="GO:0005886">
    <property type="term" value="C:plasma membrane"/>
    <property type="evidence" value="ECO:0007669"/>
    <property type="project" value="UniProtKB-SubCell"/>
</dbReference>
<keyword evidence="3 8" id="KW-0812">Transmembrane</keyword>
<feature type="transmembrane region" description="Helical" evidence="8">
    <location>
        <begin position="264"/>
        <end position="290"/>
    </location>
</feature>
<dbReference type="InterPro" id="IPR003593">
    <property type="entry name" value="AAA+_ATPase"/>
</dbReference>
<protein>
    <submittedName>
        <fullName evidence="11">ABC transporter ATP-binding protein</fullName>
    </submittedName>
</protein>
<evidence type="ECO:0000259" key="10">
    <source>
        <dbReference type="PROSITE" id="PS50929"/>
    </source>
</evidence>
<sequence>MKKIKNNFRELKTNLKMSWYFVKEQKLYFVILAILSLVLAGIGFILPLFSAQLLLKLTDGLLKDLMLVAIIIFFIEIFRNIVAYFFRKIFELYSIKATTNAQIKMFEETLKIKTSELEDNTTGMFVDRINNDTEEIINTFSQLCSVTINIISNIGVFLAVFVINKYMFLYFVISFIIIVIIETKRTNIYYERTKKMRLISEKKTGLISEIVRGLQDIKLLNAQSGILKKTRKQLQDINDERIGIVKVTSNFQFISGSVSDLFDVIFFALGSLLVYLNSLTIANFVILYTYKSRIDSLLNFYNSFNMYVKNFNLSATRVFEVIGDTFDKESDKGKRIDKLNGKIEFKDVSFAYDKDNVLNNISFTINKGERIGFVGSSGSGKSTIFKLLTKLYSLNEGKILIDGEDINNISNKSLRKNISLISQSPYIFNFSVLDNLKIGNLDASNDEVKDACKKADIYDVIMDLDDKFNTFVGEGGVMLSGGEKQRLAIARTLLKKSNIILFDEATSALDNVTQDKVQKAIYGLDKDKTILIIAHRLSTVNKCDRIVVVDDGNIVDIGTHKELYKRCNKYRELYDCEIA</sequence>
<dbReference type="Proteomes" id="UP000886833">
    <property type="component" value="Unassembled WGS sequence"/>
</dbReference>
<evidence type="ECO:0000256" key="3">
    <source>
        <dbReference type="ARBA" id="ARBA00022692"/>
    </source>
</evidence>
<feature type="transmembrane region" description="Helical" evidence="8">
    <location>
        <begin position="156"/>
        <end position="181"/>
    </location>
</feature>
<reference evidence="11" key="2">
    <citation type="journal article" date="2021" name="PeerJ">
        <title>Extensive microbial diversity within the chicken gut microbiome revealed by metagenomics and culture.</title>
        <authorList>
            <person name="Gilroy R."/>
            <person name="Ravi A."/>
            <person name="Getino M."/>
            <person name="Pursley I."/>
            <person name="Horton D.L."/>
            <person name="Alikhan N.F."/>
            <person name="Baker D."/>
            <person name="Gharbi K."/>
            <person name="Hall N."/>
            <person name="Watson M."/>
            <person name="Adriaenssens E.M."/>
            <person name="Foster-Nyarko E."/>
            <person name="Jarju S."/>
            <person name="Secka A."/>
            <person name="Antonio M."/>
            <person name="Oren A."/>
            <person name="Chaudhuri R.R."/>
            <person name="La Ragione R."/>
            <person name="Hildebrand F."/>
            <person name="Pallen M.J."/>
        </authorList>
    </citation>
    <scope>NUCLEOTIDE SEQUENCE</scope>
    <source>
        <strain evidence="11">CHK195-26880</strain>
    </source>
</reference>
<dbReference type="GO" id="GO:0015421">
    <property type="term" value="F:ABC-type oligopeptide transporter activity"/>
    <property type="evidence" value="ECO:0007669"/>
    <property type="project" value="TreeGrafter"/>
</dbReference>
<dbReference type="GO" id="GO:0005737">
    <property type="term" value="C:cytoplasm"/>
    <property type="evidence" value="ECO:0007669"/>
    <property type="project" value="UniProtKB-ARBA"/>
</dbReference>
<dbReference type="PROSITE" id="PS50929">
    <property type="entry name" value="ABC_TM1F"/>
    <property type="match status" value="1"/>
</dbReference>
<dbReference type="AlphaFoldDB" id="A0A9D1GBP6"/>
<dbReference type="PROSITE" id="PS00211">
    <property type="entry name" value="ABC_TRANSPORTER_1"/>
    <property type="match status" value="1"/>
</dbReference>
<dbReference type="SUPFAM" id="SSF90123">
    <property type="entry name" value="ABC transporter transmembrane region"/>
    <property type="match status" value="1"/>
</dbReference>
<reference evidence="11" key="1">
    <citation type="submission" date="2020-10" db="EMBL/GenBank/DDBJ databases">
        <authorList>
            <person name="Gilroy R."/>
        </authorList>
    </citation>
    <scope>NUCLEOTIDE SEQUENCE</scope>
    <source>
        <strain evidence="11">CHK195-26880</strain>
    </source>
</reference>
<keyword evidence="7 8" id="KW-0472">Membrane</keyword>
<dbReference type="PANTHER" id="PTHR43394:SF1">
    <property type="entry name" value="ATP-BINDING CASSETTE SUB-FAMILY B MEMBER 10, MITOCHONDRIAL"/>
    <property type="match status" value="1"/>
</dbReference>
<keyword evidence="6 8" id="KW-1133">Transmembrane helix</keyword>
<dbReference type="Gene3D" id="1.20.1560.10">
    <property type="entry name" value="ABC transporter type 1, transmembrane domain"/>
    <property type="match status" value="1"/>
</dbReference>
<name>A0A9D1GBP6_9FIRM</name>
<dbReference type="FunFam" id="3.40.50.300:FF:000604">
    <property type="entry name" value="ABC transporter B family member 28"/>
    <property type="match status" value="1"/>
</dbReference>
<dbReference type="Pfam" id="PF00664">
    <property type="entry name" value="ABC_membrane"/>
    <property type="match status" value="1"/>
</dbReference>
<evidence type="ECO:0000256" key="8">
    <source>
        <dbReference type="SAM" id="Phobius"/>
    </source>
</evidence>
<dbReference type="PROSITE" id="PS50893">
    <property type="entry name" value="ABC_TRANSPORTER_2"/>
    <property type="match status" value="1"/>
</dbReference>
<feature type="domain" description="ABC transporter" evidence="9">
    <location>
        <begin position="343"/>
        <end position="576"/>
    </location>
</feature>